<proteinExistence type="predicted"/>
<keyword evidence="1" id="KW-0238">DNA-binding</keyword>
<comment type="caution">
    <text evidence="1">The sequence shown here is derived from an EMBL/GenBank/DDBJ whole genome shotgun (WGS) entry which is preliminary data.</text>
</comment>
<keyword evidence="1" id="KW-0371">Homeobox</keyword>
<dbReference type="Proteomes" id="UP000319818">
    <property type="component" value="Unassembled WGS sequence"/>
</dbReference>
<accession>A0A543FVF6</accession>
<sequence>MADGDESERVADLARLIARDPESLSDDELVRLISTWGDLRRSAPENLGRAIAVLYRRDRLSWPEIGRRTGVPAMTAHDWARRYLSPGEDEAR</sequence>
<dbReference type="EMBL" id="VFPH01000002">
    <property type="protein sequence ID" value="TQM37840.1"/>
    <property type="molecule type" value="Genomic_DNA"/>
</dbReference>
<organism evidence="1 2">
    <name type="scientific">Pseudonocardia cypriaca</name>
    <dbReference type="NCBI Taxonomy" id="882449"/>
    <lineage>
        <taxon>Bacteria</taxon>
        <taxon>Bacillati</taxon>
        <taxon>Actinomycetota</taxon>
        <taxon>Actinomycetes</taxon>
        <taxon>Pseudonocardiales</taxon>
        <taxon>Pseudonocardiaceae</taxon>
        <taxon>Pseudonocardia</taxon>
    </lineage>
</organism>
<evidence type="ECO:0000313" key="1">
    <source>
        <dbReference type="EMBL" id="TQM37840.1"/>
    </source>
</evidence>
<dbReference type="OrthoDB" id="3581689at2"/>
<dbReference type="Pfam" id="PF13384">
    <property type="entry name" value="HTH_23"/>
    <property type="match status" value="1"/>
</dbReference>
<protein>
    <submittedName>
        <fullName evidence="1">Homeodomain-like domain-containing protein</fullName>
    </submittedName>
</protein>
<dbReference type="GO" id="GO:0003677">
    <property type="term" value="F:DNA binding"/>
    <property type="evidence" value="ECO:0007669"/>
    <property type="project" value="UniProtKB-KW"/>
</dbReference>
<dbReference type="AlphaFoldDB" id="A0A543FVF6"/>
<evidence type="ECO:0000313" key="2">
    <source>
        <dbReference type="Proteomes" id="UP000319818"/>
    </source>
</evidence>
<dbReference type="RefSeq" id="WP_142104602.1">
    <property type="nucleotide sequence ID" value="NZ_VFPH01000002.1"/>
</dbReference>
<keyword evidence="2" id="KW-1185">Reference proteome</keyword>
<name>A0A543FVF6_9PSEU</name>
<reference evidence="1 2" key="1">
    <citation type="submission" date="2019-06" db="EMBL/GenBank/DDBJ databases">
        <title>Sequencing the genomes of 1000 actinobacteria strains.</title>
        <authorList>
            <person name="Klenk H.-P."/>
        </authorList>
    </citation>
    <scope>NUCLEOTIDE SEQUENCE [LARGE SCALE GENOMIC DNA]</scope>
    <source>
        <strain evidence="1 2">DSM 45511</strain>
    </source>
</reference>
<gene>
    <name evidence="1" type="ORF">FB388_5059</name>
</gene>